<reference evidence="2 3" key="1">
    <citation type="journal article" date="2023" name="bioRxiv">
        <title>Conserved and derived expression patterns and positive selection on dental genes reveal complex evolutionary context of ever-growing rodent molars.</title>
        <authorList>
            <person name="Calamari Z.T."/>
            <person name="Song A."/>
            <person name="Cohen E."/>
            <person name="Akter M."/>
            <person name="Roy R.D."/>
            <person name="Hallikas O."/>
            <person name="Christensen M.M."/>
            <person name="Li P."/>
            <person name="Marangoni P."/>
            <person name="Jernvall J."/>
            <person name="Klein O.D."/>
        </authorList>
    </citation>
    <scope>NUCLEOTIDE SEQUENCE [LARGE SCALE GENOMIC DNA]</scope>
    <source>
        <strain evidence="2">V071</strain>
    </source>
</reference>
<evidence type="ECO:0000313" key="2">
    <source>
        <dbReference type="EMBL" id="KAK7813264.1"/>
    </source>
</evidence>
<keyword evidence="3" id="KW-1185">Reference proteome</keyword>
<comment type="caution">
    <text evidence="2">The sequence shown here is derived from an EMBL/GenBank/DDBJ whole genome shotgun (WGS) entry which is preliminary data.</text>
</comment>
<proteinExistence type="predicted"/>
<dbReference type="EMBL" id="JBBHLL010000138">
    <property type="protein sequence ID" value="KAK7813264.1"/>
    <property type="molecule type" value="Genomic_DNA"/>
</dbReference>
<feature type="compositionally biased region" description="Basic and acidic residues" evidence="1">
    <location>
        <begin position="1"/>
        <end position="20"/>
    </location>
</feature>
<dbReference type="AlphaFoldDB" id="A0AAW0IG40"/>
<sequence>MAWPAVKEKMGPRTKDERVKQTNSGQQGVAASGEVGRGLIFSLSRGPYLQHLDVEDEGLRVLLQGVQVCMTQGIMLVHLSDSTAMPLALQGVFALSDVAQALGYQWVEDYVLQEGSRGSVNYGTFVIAVQGLKVECGLWTTWDIRQRYKVSATSNLAWLLKMGHGMKLSLDYQLALHLALFHHLVRAKLQAEK</sequence>
<evidence type="ECO:0000313" key="3">
    <source>
        <dbReference type="Proteomes" id="UP001488838"/>
    </source>
</evidence>
<accession>A0AAW0IG40</accession>
<evidence type="ECO:0000256" key="1">
    <source>
        <dbReference type="SAM" id="MobiDB-lite"/>
    </source>
</evidence>
<organism evidence="2 3">
    <name type="scientific">Myodes glareolus</name>
    <name type="common">Bank vole</name>
    <name type="synonym">Clethrionomys glareolus</name>
    <dbReference type="NCBI Taxonomy" id="447135"/>
    <lineage>
        <taxon>Eukaryota</taxon>
        <taxon>Metazoa</taxon>
        <taxon>Chordata</taxon>
        <taxon>Craniata</taxon>
        <taxon>Vertebrata</taxon>
        <taxon>Euteleostomi</taxon>
        <taxon>Mammalia</taxon>
        <taxon>Eutheria</taxon>
        <taxon>Euarchontoglires</taxon>
        <taxon>Glires</taxon>
        <taxon>Rodentia</taxon>
        <taxon>Myomorpha</taxon>
        <taxon>Muroidea</taxon>
        <taxon>Cricetidae</taxon>
        <taxon>Arvicolinae</taxon>
        <taxon>Myodes</taxon>
    </lineage>
</organism>
<name>A0AAW0IG40_MYOGA</name>
<protein>
    <submittedName>
        <fullName evidence="2">Uncharacterized protein</fullName>
    </submittedName>
</protein>
<feature type="region of interest" description="Disordered" evidence="1">
    <location>
        <begin position="1"/>
        <end position="30"/>
    </location>
</feature>
<dbReference type="Proteomes" id="UP001488838">
    <property type="component" value="Unassembled WGS sequence"/>
</dbReference>
<gene>
    <name evidence="2" type="ORF">U0070_005169</name>
</gene>